<dbReference type="PANTHER" id="PTHR43483:SF3">
    <property type="entry name" value="MEMBRANE TRANSPORTER PROTEIN HI_0806-RELATED"/>
    <property type="match status" value="1"/>
</dbReference>
<feature type="transmembrane region" description="Helical" evidence="5">
    <location>
        <begin position="117"/>
        <end position="133"/>
    </location>
</feature>
<protein>
    <recommendedName>
        <fullName evidence="5">Probable membrane transporter protein</fullName>
    </recommendedName>
</protein>
<feature type="transmembrane region" description="Helical" evidence="5">
    <location>
        <begin position="223"/>
        <end position="241"/>
    </location>
</feature>
<proteinExistence type="inferred from homology"/>
<evidence type="ECO:0000313" key="7">
    <source>
        <dbReference type="Proteomes" id="UP000215595"/>
    </source>
</evidence>
<gene>
    <name evidence="6" type="ORF">B7Z01_14270</name>
</gene>
<feature type="transmembrane region" description="Helical" evidence="5">
    <location>
        <begin position="187"/>
        <end position="211"/>
    </location>
</feature>
<feature type="transmembrane region" description="Helical" evidence="5">
    <location>
        <begin position="153"/>
        <end position="175"/>
    </location>
</feature>
<dbReference type="GO" id="GO:0005886">
    <property type="term" value="C:plasma membrane"/>
    <property type="evidence" value="ECO:0007669"/>
    <property type="project" value="UniProtKB-SubCell"/>
</dbReference>
<dbReference type="AlphaFoldDB" id="A0A258FFG9"/>
<dbReference type="InterPro" id="IPR002781">
    <property type="entry name" value="TM_pro_TauE-like"/>
</dbReference>
<sequence length="274" mass="27566">MNGLDLTELLLLGAAVLAAGLVGGLIAGLFGVGGGTVLVPALFYAFSVLGLGGEANLHVAIGTSLLTIVATSWRSLGAHRAHGAVDERVLRRWTPWVAVGALIGAGVAGVTSMEGLAIVYGVCLMVVAAQMGLLPETATLAKDLPGGWGRRGIGSLIGGLSAMMGVGGGSFGGMLMTLCGRPIHQAVATASGFGVAIGIAATVGFVVFGWAAEGRPPLSLGYVNVPAAVAMGLLTTLVAPYGARLAHRLDRKVLRRAFALYLLATAVSVMVKAL</sequence>
<keyword evidence="5" id="KW-1003">Cell membrane</keyword>
<evidence type="ECO:0000256" key="4">
    <source>
        <dbReference type="ARBA" id="ARBA00023136"/>
    </source>
</evidence>
<comment type="caution">
    <text evidence="6">The sequence shown here is derived from an EMBL/GenBank/DDBJ whole genome shotgun (WGS) entry which is preliminary data.</text>
</comment>
<evidence type="ECO:0000313" key="6">
    <source>
        <dbReference type="EMBL" id="OYX30553.1"/>
    </source>
</evidence>
<dbReference type="EMBL" id="NCEB01000042">
    <property type="protein sequence ID" value="OYX30553.1"/>
    <property type="molecule type" value="Genomic_DNA"/>
</dbReference>
<feature type="transmembrane region" description="Helical" evidence="5">
    <location>
        <begin position="12"/>
        <end position="43"/>
    </location>
</feature>
<dbReference type="PANTHER" id="PTHR43483">
    <property type="entry name" value="MEMBRANE TRANSPORTER PROTEIN HI_0806-RELATED"/>
    <property type="match status" value="1"/>
</dbReference>
<feature type="transmembrane region" description="Helical" evidence="5">
    <location>
        <begin position="93"/>
        <end position="110"/>
    </location>
</feature>
<organism evidence="6 7">
    <name type="scientific">Brevundimonas subvibrioides</name>
    <dbReference type="NCBI Taxonomy" id="74313"/>
    <lineage>
        <taxon>Bacteria</taxon>
        <taxon>Pseudomonadati</taxon>
        <taxon>Pseudomonadota</taxon>
        <taxon>Alphaproteobacteria</taxon>
        <taxon>Caulobacterales</taxon>
        <taxon>Caulobacteraceae</taxon>
        <taxon>Brevundimonas</taxon>
    </lineage>
</organism>
<keyword evidence="3 5" id="KW-1133">Transmembrane helix</keyword>
<evidence type="ECO:0000256" key="5">
    <source>
        <dbReference type="RuleBase" id="RU363041"/>
    </source>
</evidence>
<name>A0A258FFG9_9CAUL</name>
<dbReference type="Proteomes" id="UP000215595">
    <property type="component" value="Unassembled WGS sequence"/>
</dbReference>
<dbReference type="Pfam" id="PF01925">
    <property type="entry name" value="TauE"/>
    <property type="match status" value="1"/>
</dbReference>
<accession>A0A258FFG9</accession>
<reference evidence="6 7" key="1">
    <citation type="submission" date="2017-03" db="EMBL/GenBank/DDBJ databases">
        <title>Lifting the veil on microbial sulfur biogeochemistry in mining wastewaters.</title>
        <authorList>
            <person name="Kantor R.S."/>
            <person name="Colenbrander Nelson T."/>
            <person name="Marshall S."/>
            <person name="Bennett D."/>
            <person name="Apte S."/>
            <person name="Camacho D."/>
            <person name="Thomas B.C."/>
            <person name="Warren L.A."/>
            <person name="Banfield J.F."/>
        </authorList>
    </citation>
    <scope>NUCLEOTIDE SEQUENCE [LARGE SCALE GENOMIC DNA]</scope>
    <source>
        <strain evidence="6">32-69-9</strain>
    </source>
</reference>
<feature type="transmembrane region" description="Helical" evidence="5">
    <location>
        <begin position="253"/>
        <end position="271"/>
    </location>
</feature>
<evidence type="ECO:0000256" key="3">
    <source>
        <dbReference type="ARBA" id="ARBA00022989"/>
    </source>
</evidence>
<evidence type="ECO:0000256" key="2">
    <source>
        <dbReference type="ARBA" id="ARBA00022692"/>
    </source>
</evidence>
<comment type="similarity">
    <text evidence="5">Belongs to the 4-toluene sulfonate uptake permease (TSUP) (TC 2.A.102) family.</text>
</comment>
<keyword evidence="4 5" id="KW-0472">Membrane</keyword>
<comment type="subcellular location">
    <subcellularLocation>
        <location evidence="5">Cell membrane</location>
        <topology evidence="5">Multi-pass membrane protein</topology>
    </subcellularLocation>
    <subcellularLocation>
        <location evidence="1">Membrane</location>
        <topology evidence="1">Multi-pass membrane protein</topology>
    </subcellularLocation>
</comment>
<keyword evidence="2 5" id="KW-0812">Transmembrane</keyword>
<evidence type="ECO:0000256" key="1">
    <source>
        <dbReference type="ARBA" id="ARBA00004141"/>
    </source>
</evidence>